<evidence type="ECO:0000313" key="2">
    <source>
        <dbReference type="Proteomes" id="UP001156389"/>
    </source>
</evidence>
<dbReference type="Proteomes" id="UP001156389">
    <property type="component" value="Unassembled WGS sequence"/>
</dbReference>
<keyword evidence="2" id="KW-1185">Reference proteome</keyword>
<protein>
    <submittedName>
        <fullName evidence="1">Uncharacterized protein</fullName>
    </submittedName>
</protein>
<organism evidence="1 2">
    <name type="scientific">Streptomyces gossypii</name>
    <dbReference type="NCBI Taxonomy" id="2883101"/>
    <lineage>
        <taxon>Bacteria</taxon>
        <taxon>Bacillati</taxon>
        <taxon>Actinomycetota</taxon>
        <taxon>Actinomycetes</taxon>
        <taxon>Kitasatosporales</taxon>
        <taxon>Streptomycetaceae</taxon>
        <taxon>Streptomyces</taxon>
    </lineage>
</organism>
<comment type="caution">
    <text evidence="1">The sequence shown here is derived from an EMBL/GenBank/DDBJ whole genome shotgun (WGS) entry which is preliminary data.</text>
</comment>
<gene>
    <name evidence="1" type="ORF">LHJ74_12885</name>
</gene>
<dbReference type="RefSeq" id="WP_260218109.1">
    <property type="nucleotide sequence ID" value="NZ_JAJAGO010000005.1"/>
</dbReference>
<sequence>MLCVNQYSREYITECRMAVDEDIASYRELATAVGGTSGKGKAQAAAALEAFEPVFFNNMVLAMDRYFEHRSRTLELKDGNALNEVRVLCTSLAANNGRLAADKQIKLKPERSVLGYAVGDEVRLSADDFERLAKAFFAEMESKFS</sequence>
<proteinExistence type="predicted"/>
<reference evidence="1 2" key="1">
    <citation type="submission" date="2021-10" db="EMBL/GenBank/DDBJ databases">
        <title>Streptomyces gossypii sp. nov., isolated from soil collected from cotton field.</title>
        <authorList>
            <person name="Ge X."/>
            <person name="Chen X."/>
            <person name="Liu W."/>
        </authorList>
    </citation>
    <scope>NUCLEOTIDE SEQUENCE [LARGE SCALE GENOMIC DNA]</scope>
    <source>
        <strain evidence="1 2">N2-109</strain>
    </source>
</reference>
<name>A0ABT2JSC9_9ACTN</name>
<evidence type="ECO:0000313" key="1">
    <source>
        <dbReference type="EMBL" id="MCT2590796.1"/>
    </source>
</evidence>
<accession>A0ABT2JSC9</accession>
<dbReference type="EMBL" id="JAJAGO010000005">
    <property type="protein sequence ID" value="MCT2590796.1"/>
    <property type="molecule type" value="Genomic_DNA"/>
</dbReference>